<reference evidence="1 2" key="1">
    <citation type="submission" date="2024-10" db="EMBL/GenBank/DDBJ databases">
        <title>The Natural Products Discovery Center: Release of the First 8490 Sequenced Strains for Exploring Actinobacteria Biosynthetic Diversity.</title>
        <authorList>
            <person name="Kalkreuter E."/>
            <person name="Kautsar S.A."/>
            <person name="Yang D."/>
            <person name="Bader C.D."/>
            <person name="Teijaro C.N."/>
            <person name="Fluegel L."/>
            <person name="Davis C.M."/>
            <person name="Simpson J.R."/>
            <person name="Lauterbach L."/>
            <person name="Steele A.D."/>
            <person name="Gui C."/>
            <person name="Meng S."/>
            <person name="Li G."/>
            <person name="Viehrig K."/>
            <person name="Ye F."/>
            <person name="Su P."/>
            <person name="Kiefer A.F."/>
            <person name="Nichols A."/>
            <person name="Cepeda A.J."/>
            <person name="Yan W."/>
            <person name="Fan B."/>
            <person name="Jiang Y."/>
            <person name="Adhikari A."/>
            <person name="Zheng C.-J."/>
            <person name="Schuster L."/>
            <person name="Cowan T.M."/>
            <person name="Smanski M.J."/>
            <person name="Chevrette M.G."/>
            <person name="De Carvalho L.P.S."/>
            <person name="Shen B."/>
        </authorList>
    </citation>
    <scope>NUCLEOTIDE SEQUENCE [LARGE SCALE GENOMIC DNA]</scope>
    <source>
        <strain evidence="1 2">NPDC020979</strain>
    </source>
</reference>
<gene>
    <name evidence="1" type="ORF">ACH4TF_33730</name>
</gene>
<accession>A0ABW7TGB1</accession>
<comment type="caution">
    <text evidence="1">The sequence shown here is derived from an EMBL/GenBank/DDBJ whole genome shotgun (WGS) entry which is preliminary data.</text>
</comment>
<evidence type="ECO:0000313" key="2">
    <source>
        <dbReference type="Proteomes" id="UP001611162"/>
    </source>
</evidence>
<evidence type="ECO:0000313" key="1">
    <source>
        <dbReference type="EMBL" id="MFI0915357.1"/>
    </source>
</evidence>
<dbReference type="EMBL" id="JBIRRB010000020">
    <property type="protein sequence ID" value="MFI0915357.1"/>
    <property type="molecule type" value="Genomic_DNA"/>
</dbReference>
<name>A0ABW7TGB1_9ACTN</name>
<dbReference type="RefSeq" id="WP_397614943.1">
    <property type="nucleotide sequence ID" value="NZ_JBIRRB010000020.1"/>
</dbReference>
<organism evidence="1 2">
    <name type="scientific">Streptomyces abikoensis</name>
    <dbReference type="NCBI Taxonomy" id="97398"/>
    <lineage>
        <taxon>Bacteria</taxon>
        <taxon>Bacillati</taxon>
        <taxon>Actinomycetota</taxon>
        <taxon>Actinomycetes</taxon>
        <taxon>Kitasatosporales</taxon>
        <taxon>Streptomycetaceae</taxon>
        <taxon>Streptomyces</taxon>
    </lineage>
</organism>
<dbReference type="Proteomes" id="UP001611162">
    <property type="component" value="Unassembled WGS sequence"/>
</dbReference>
<keyword evidence="2" id="KW-1185">Reference proteome</keyword>
<sequence length="115" mass="12259">MERTSTEIVKAADITAIETSTDRGTADSELEYLAPAAAAALGLLANAIKQGAASREVVVQALKEAAVHERFADVLEAASEDVMDEAEDPYDFDACLNADNLSGAATEVRNLFRWL</sequence>
<protein>
    <submittedName>
        <fullName evidence="1">Uncharacterized protein</fullName>
    </submittedName>
</protein>
<proteinExistence type="predicted"/>